<evidence type="ECO:0000313" key="3">
    <source>
        <dbReference type="Proteomes" id="UP000295707"/>
    </source>
</evidence>
<keyword evidence="1" id="KW-0472">Membrane</keyword>
<gene>
    <name evidence="2" type="ORF">DFR30_1253</name>
</gene>
<feature type="transmembrane region" description="Helical" evidence="1">
    <location>
        <begin position="6"/>
        <end position="24"/>
    </location>
</feature>
<keyword evidence="1" id="KW-1133">Transmembrane helix</keyword>
<comment type="caution">
    <text evidence="2">The sequence shown here is derived from an EMBL/GenBank/DDBJ whole genome shotgun (WGS) entry which is preliminary data.</text>
</comment>
<organism evidence="2 3">
    <name type="scientific">Thiogranum longum</name>
    <dbReference type="NCBI Taxonomy" id="1537524"/>
    <lineage>
        <taxon>Bacteria</taxon>
        <taxon>Pseudomonadati</taxon>
        <taxon>Pseudomonadota</taxon>
        <taxon>Gammaproteobacteria</taxon>
        <taxon>Chromatiales</taxon>
        <taxon>Ectothiorhodospiraceae</taxon>
        <taxon>Thiogranum</taxon>
    </lineage>
</organism>
<keyword evidence="3" id="KW-1185">Reference proteome</keyword>
<accession>A0A4R1H832</accession>
<evidence type="ECO:0000313" key="2">
    <source>
        <dbReference type="EMBL" id="TCK17994.1"/>
    </source>
</evidence>
<protein>
    <submittedName>
        <fullName evidence="2">Uncharacterized protein</fullName>
    </submittedName>
</protein>
<proteinExistence type="predicted"/>
<evidence type="ECO:0000256" key="1">
    <source>
        <dbReference type="SAM" id="Phobius"/>
    </source>
</evidence>
<dbReference type="Proteomes" id="UP000295707">
    <property type="component" value="Unassembled WGS sequence"/>
</dbReference>
<dbReference type="EMBL" id="SMFX01000001">
    <property type="protein sequence ID" value="TCK17994.1"/>
    <property type="molecule type" value="Genomic_DNA"/>
</dbReference>
<sequence length="112" mass="12175">MLKILSIEILLSAVLGAILFRLVCALTRSNTLSWAAVVISAGIILFFVPGHVDERLIVEYGGKLPLPYELSPLVVNLLRCLGLVAGAWLASLAVAKRKKMGLEDEPPYDDFP</sequence>
<dbReference type="AlphaFoldDB" id="A0A4R1H832"/>
<name>A0A4R1H832_9GAMM</name>
<feature type="transmembrane region" description="Helical" evidence="1">
    <location>
        <begin position="72"/>
        <end position="95"/>
    </location>
</feature>
<reference evidence="2 3" key="1">
    <citation type="submission" date="2019-03" db="EMBL/GenBank/DDBJ databases">
        <title>Genomic Encyclopedia of Type Strains, Phase IV (KMG-IV): sequencing the most valuable type-strain genomes for metagenomic binning, comparative biology and taxonomic classification.</title>
        <authorList>
            <person name="Goeker M."/>
        </authorList>
    </citation>
    <scope>NUCLEOTIDE SEQUENCE [LARGE SCALE GENOMIC DNA]</scope>
    <source>
        <strain evidence="2 3">DSM 19610</strain>
    </source>
</reference>
<dbReference type="OrthoDB" id="9871165at2"/>
<keyword evidence="1" id="KW-0812">Transmembrane</keyword>
<feature type="transmembrane region" description="Helical" evidence="1">
    <location>
        <begin position="31"/>
        <end position="52"/>
    </location>
</feature>
<dbReference type="RefSeq" id="WP_132971828.1">
    <property type="nucleotide sequence ID" value="NZ_SMFX01000001.1"/>
</dbReference>